<keyword evidence="1" id="KW-0812">Transmembrane</keyword>
<name>A0A543HZH4_9MICO</name>
<keyword evidence="1" id="KW-1133">Transmembrane helix</keyword>
<reference evidence="2 3" key="1">
    <citation type="submission" date="2019-06" db="EMBL/GenBank/DDBJ databases">
        <title>Genome sequencing of plant associated microbes to promote plant fitness in Sorghum bicolor and Oryza sativa.</title>
        <authorList>
            <person name="Coleman-Derr D."/>
        </authorList>
    </citation>
    <scope>NUCLEOTIDE SEQUENCE [LARGE SCALE GENOMIC DNA]</scope>
    <source>
        <strain evidence="2 3">KV-663</strain>
    </source>
</reference>
<feature type="transmembrane region" description="Helical" evidence="1">
    <location>
        <begin position="46"/>
        <end position="68"/>
    </location>
</feature>
<proteinExistence type="predicted"/>
<dbReference type="OrthoDB" id="5197936at2"/>
<gene>
    <name evidence="2" type="ORF">FBY41_0087</name>
</gene>
<evidence type="ECO:0000313" key="3">
    <source>
        <dbReference type="Proteomes" id="UP000316747"/>
    </source>
</evidence>
<feature type="transmembrane region" description="Helical" evidence="1">
    <location>
        <begin position="6"/>
        <end position="25"/>
    </location>
</feature>
<dbReference type="Proteomes" id="UP000316747">
    <property type="component" value="Unassembled WGS sequence"/>
</dbReference>
<feature type="transmembrane region" description="Helical" evidence="1">
    <location>
        <begin position="74"/>
        <end position="93"/>
    </location>
</feature>
<keyword evidence="3" id="KW-1185">Reference proteome</keyword>
<dbReference type="AlphaFoldDB" id="A0A543HZH4"/>
<comment type="caution">
    <text evidence="2">The sequence shown here is derived from an EMBL/GenBank/DDBJ whole genome shotgun (WGS) entry which is preliminary data.</text>
</comment>
<sequence length="126" mass="13683">MVLLRIIVGVLLMAHGLVHLLYLAPDVSEFSLERSWLLSDPARKPVAYFLIASTVIAFILLALAVWQAPRIDSAWPVLALVGAGLSTAVLVLFWNRALVLGLVINALLIAAAILRPAWLERFMSGG</sequence>
<organism evidence="2 3">
    <name type="scientific">Humibacillus xanthopallidus</name>
    <dbReference type="NCBI Taxonomy" id="412689"/>
    <lineage>
        <taxon>Bacteria</taxon>
        <taxon>Bacillati</taxon>
        <taxon>Actinomycetota</taxon>
        <taxon>Actinomycetes</taxon>
        <taxon>Micrococcales</taxon>
        <taxon>Intrasporangiaceae</taxon>
        <taxon>Humibacillus</taxon>
    </lineage>
</organism>
<keyword evidence="1" id="KW-0472">Membrane</keyword>
<accession>A0A543HZH4</accession>
<feature type="transmembrane region" description="Helical" evidence="1">
    <location>
        <begin position="98"/>
        <end position="118"/>
    </location>
</feature>
<evidence type="ECO:0000256" key="1">
    <source>
        <dbReference type="SAM" id="Phobius"/>
    </source>
</evidence>
<dbReference type="EMBL" id="VFPM01000001">
    <property type="protein sequence ID" value="TQM63741.1"/>
    <property type="molecule type" value="Genomic_DNA"/>
</dbReference>
<evidence type="ECO:0008006" key="4">
    <source>
        <dbReference type="Google" id="ProtNLM"/>
    </source>
</evidence>
<protein>
    <recommendedName>
        <fullName evidence="4">DoxX-like protein</fullName>
    </recommendedName>
</protein>
<evidence type="ECO:0000313" key="2">
    <source>
        <dbReference type="EMBL" id="TQM63741.1"/>
    </source>
</evidence>